<reference evidence="3" key="1">
    <citation type="journal article" date="2020" name="Stud. Mycol.">
        <title>101 Dothideomycetes genomes: a test case for predicting lifestyles and emergence of pathogens.</title>
        <authorList>
            <person name="Haridas S."/>
            <person name="Albert R."/>
            <person name="Binder M."/>
            <person name="Bloem J."/>
            <person name="Labutti K."/>
            <person name="Salamov A."/>
            <person name="Andreopoulos B."/>
            <person name="Baker S."/>
            <person name="Barry K."/>
            <person name="Bills G."/>
            <person name="Bluhm B."/>
            <person name="Cannon C."/>
            <person name="Castanera R."/>
            <person name="Culley D."/>
            <person name="Daum C."/>
            <person name="Ezra D."/>
            <person name="Gonzalez J."/>
            <person name="Henrissat B."/>
            <person name="Kuo A."/>
            <person name="Liang C."/>
            <person name="Lipzen A."/>
            <person name="Lutzoni F."/>
            <person name="Magnuson J."/>
            <person name="Mondo S."/>
            <person name="Nolan M."/>
            <person name="Ohm R."/>
            <person name="Pangilinan J."/>
            <person name="Park H.-J."/>
            <person name="Ramirez L."/>
            <person name="Alfaro M."/>
            <person name="Sun H."/>
            <person name="Tritt A."/>
            <person name="Yoshinaga Y."/>
            <person name="Zwiers L.-H."/>
            <person name="Turgeon B."/>
            <person name="Goodwin S."/>
            <person name="Spatafora J."/>
            <person name="Crous P."/>
            <person name="Grigoriev I."/>
        </authorList>
    </citation>
    <scope>NUCLEOTIDE SEQUENCE</scope>
    <source>
        <strain evidence="3">CBS 123094</strain>
    </source>
</reference>
<evidence type="ECO:0000259" key="2">
    <source>
        <dbReference type="Pfam" id="PF17111"/>
    </source>
</evidence>
<feature type="domain" description="Azaphilone pigments biosynthesis cluster protein L N-terminal" evidence="2">
    <location>
        <begin position="1"/>
        <end position="202"/>
    </location>
</feature>
<organism evidence="3 4">
    <name type="scientific">Amniculicola lignicola CBS 123094</name>
    <dbReference type="NCBI Taxonomy" id="1392246"/>
    <lineage>
        <taxon>Eukaryota</taxon>
        <taxon>Fungi</taxon>
        <taxon>Dikarya</taxon>
        <taxon>Ascomycota</taxon>
        <taxon>Pezizomycotina</taxon>
        <taxon>Dothideomycetes</taxon>
        <taxon>Pleosporomycetidae</taxon>
        <taxon>Pleosporales</taxon>
        <taxon>Amniculicolaceae</taxon>
        <taxon>Amniculicola</taxon>
    </lineage>
</organism>
<keyword evidence="4" id="KW-1185">Reference proteome</keyword>
<dbReference type="Pfam" id="PF17111">
    <property type="entry name" value="PigL_N"/>
    <property type="match status" value="1"/>
</dbReference>
<feature type="region of interest" description="Disordered" evidence="1">
    <location>
        <begin position="185"/>
        <end position="209"/>
    </location>
</feature>
<feature type="compositionally biased region" description="Basic and acidic residues" evidence="1">
    <location>
        <begin position="185"/>
        <end position="196"/>
    </location>
</feature>
<evidence type="ECO:0000313" key="3">
    <source>
        <dbReference type="EMBL" id="KAF2006538.1"/>
    </source>
</evidence>
<evidence type="ECO:0000313" key="4">
    <source>
        <dbReference type="Proteomes" id="UP000799779"/>
    </source>
</evidence>
<dbReference type="AlphaFoldDB" id="A0A6A5WZC1"/>
<sequence>MDPFSITAGAIGITGVATTSIAQLHTLIDGLSEAQDVVADVASSLTNIERPLAALDQLAISDEATSIAAKEDLRKAGVAEAVNKCGDACKEFSKDLTKWTRHSTTTKLSLRDRLSVGVWNREKIRTLRMQLQSCEATVHFAVTSTQLMLQLRSERMSEADRENVRKQLQTLETKIQEHIELTTRQQEEAQARKQELQEEPEDEDDGSAQRALAIKEVEEQSRLLEADQVSCGVVFSQVRSKRSGQDISNVVTLDNSRALVGLPASVVGKINQRITDVRTESGSVAVVGVYSDNISLKGL</sequence>
<proteinExistence type="predicted"/>
<dbReference type="OrthoDB" id="432483at2759"/>
<dbReference type="Proteomes" id="UP000799779">
    <property type="component" value="Unassembled WGS sequence"/>
</dbReference>
<accession>A0A6A5WZC1</accession>
<feature type="compositionally biased region" description="Acidic residues" evidence="1">
    <location>
        <begin position="197"/>
        <end position="206"/>
    </location>
</feature>
<dbReference type="InterPro" id="IPR031348">
    <property type="entry name" value="PigL_N"/>
</dbReference>
<protein>
    <recommendedName>
        <fullName evidence="2">Azaphilone pigments biosynthesis cluster protein L N-terminal domain-containing protein</fullName>
    </recommendedName>
</protein>
<dbReference type="EMBL" id="ML977559">
    <property type="protein sequence ID" value="KAF2006538.1"/>
    <property type="molecule type" value="Genomic_DNA"/>
</dbReference>
<evidence type="ECO:0000256" key="1">
    <source>
        <dbReference type="SAM" id="MobiDB-lite"/>
    </source>
</evidence>
<name>A0A6A5WZC1_9PLEO</name>
<gene>
    <name evidence="3" type="ORF">P154DRAFT_517605</name>
</gene>